<keyword evidence="2" id="KW-1185">Reference proteome</keyword>
<organism evidence="1 2">
    <name type="scientific">Streptomyces spirodelae</name>
    <dbReference type="NCBI Taxonomy" id="2812904"/>
    <lineage>
        <taxon>Bacteria</taxon>
        <taxon>Bacillati</taxon>
        <taxon>Actinomycetota</taxon>
        <taxon>Actinomycetes</taxon>
        <taxon>Kitasatosporales</taxon>
        <taxon>Streptomycetaceae</taxon>
        <taxon>Streptomyces</taxon>
    </lineage>
</organism>
<name>A0ABS3WXQ7_9ACTN</name>
<accession>A0ABS3WXQ7</accession>
<dbReference type="Proteomes" id="UP001518976">
    <property type="component" value="Unassembled WGS sequence"/>
</dbReference>
<reference evidence="1 2" key="1">
    <citation type="submission" date="2021-02" db="EMBL/GenBank/DDBJ databases">
        <title>Streptomyces spirodelae sp. nov., isolated from duckweed.</title>
        <authorList>
            <person name="Saimee Y."/>
            <person name="Duangmal K."/>
        </authorList>
    </citation>
    <scope>NUCLEOTIDE SEQUENCE [LARGE SCALE GENOMIC DNA]</scope>
    <source>
        <strain evidence="1 2">DW4-2</strain>
    </source>
</reference>
<evidence type="ECO:0000313" key="2">
    <source>
        <dbReference type="Proteomes" id="UP001518976"/>
    </source>
</evidence>
<evidence type="ECO:0000313" key="1">
    <source>
        <dbReference type="EMBL" id="MBO8187918.1"/>
    </source>
</evidence>
<comment type="caution">
    <text evidence="1">The sequence shown here is derived from an EMBL/GenBank/DDBJ whole genome shotgun (WGS) entry which is preliminary data.</text>
</comment>
<dbReference type="EMBL" id="JAFFZN010000020">
    <property type="protein sequence ID" value="MBO8187918.1"/>
    <property type="molecule type" value="Genomic_DNA"/>
</dbReference>
<gene>
    <name evidence="1" type="ORF">JW592_20975</name>
</gene>
<sequence>MARIRVGLLPSTMFMVGTLPVPKIADQETGKIAQDRDTGEDLFTLTVFLMEDGRAEQMKITVPKSGLPDGLNLGIPVRPVDLFAIPWARIFNGQLSDGIAYRASSLELTAAPQLGEAGQ</sequence>
<proteinExistence type="predicted"/>
<protein>
    <recommendedName>
        <fullName evidence="3">Replication activator protein Pra</fullName>
    </recommendedName>
</protein>
<dbReference type="RefSeq" id="WP_209266725.1">
    <property type="nucleotide sequence ID" value="NZ_JAFFZN010000020.1"/>
</dbReference>
<evidence type="ECO:0008006" key="3">
    <source>
        <dbReference type="Google" id="ProtNLM"/>
    </source>
</evidence>